<accession>A0A1F7GEE5</accession>
<protein>
    <submittedName>
        <fullName evidence="2">Uncharacterized protein</fullName>
    </submittedName>
</protein>
<dbReference type="EMBL" id="MFZH01000048">
    <property type="protein sequence ID" value="OGK17257.1"/>
    <property type="molecule type" value="Genomic_DNA"/>
</dbReference>
<organism evidence="2 3">
    <name type="scientific">Candidatus Roizmanbacteria bacterium RIFCSPHIGHO2_01_FULL_39_24</name>
    <dbReference type="NCBI Taxonomy" id="1802032"/>
    <lineage>
        <taxon>Bacteria</taxon>
        <taxon>Candidatus Roizmaniibacteriota</taxon>
    </lineage>
</organism>
<gene>
    <name evidence="2" type="ORF">A2799_03385</name>
</gene>
<evidence type="ECO:0000313" key="2">
    <source>
        <dbReference type="EMBL" id="OGK17257.1"/>
    </source>
</evidence>
<comment type="caution">
    <text evidence="2">The sequence shown here is derived from an EMBL/GenBank/DDBJ whole genome shotgun (WGS) entry which is preliminary data.</text>
</comment>
<evidence type="ECO:0000313" key="3">
    <source>
        <dbReference type="Proteomes" id="UP000176850"/>
    </source>
</evidence>
<evidence type="ECO:0000256" key="1">
    <source>
        <dbReference type="SAM" id="MobiDB-lite"/>
    </source>
</evidence>
<feature type="region of interest" description="Disordered" evidence="1">
    <location>
        <begin position="82"/>
        <end position="151"/>
    </location>
</feature>
<dbReference type="AlphaFoldDB" id="A0A1F7GEE5"/>
<name>A0A1F7GEE5_9BACT</name>
<reference evidence="2 3" key="1">
    <citation type="journal article" date="2016" name="Nat. Commun.">
        <title>Thousands of microbial genomes shed light on interconnected biogeochemical processes in an aquifer system.</title>
        <authorList>
            <person name="Anantharaman K."/>
            <person name="Brown C.T."/>
            <person name="Hug L.A."/>
            <person name="Sharon I."/>
            <person name="Castelle C.J."/>
            <person name="Probst A.J."/>
            <person name="Thomas B.C."/>
            <person name="Singh A."/>
            <person name="Wilkins M.J."/>
            <person name="Karaoz U."/>
            <person name="Brodie E.L."/>
            <person name="Williams K.H."/>
            <person name="Hubbard S.S."/>
            <person name="Banfield J.F."/>
        </authorList>
    </citation>
    <scope>NUCLEOTIDE SEQUENCE [LARGE SCALE GENOMIC DNA]</scope>
</reference>
<sequence length="151" mass="17051">MNKTGFLDDVFEKAVEQGRSSVNKTRHSVVKSGKETLTALGGSNHTPLSADHLKQFEKNYATQDAQKIEDLKAILFKRVNEESAKAIGQRRREEEERKQEEEQEAMADKQEREQEKGAFIATPTGKAKRGSSQRQVKQNTQVETRGGKSQF</sequence>
<feature type="compositionally biased region" description="Polar residues" evidence="1">
    <location>
        <begin position="132"/>
        <end position="151"/>
    </location>
</feature>
<feature type="compositionally biased region" description="Basic and acidic residues" evidence="1">
    <location>
        <begin position="82"/>
        <end position="116"/>
    </location>
</feature>
<dbReference type="Proteomes" id="UP000176850">
    <property type="component" value="Unassembled WGS sequence"/>
</dbReference>
<proteinExistence type="predicted"/>